<feature type="transmembrane region" description="Helical" evidence="11">
    <location>
        <begin position="280"/>
        <end position="297"/>
    </location>
</feature>
<evidence type="ECO:0000256" key="10">
    <source>
        <dbReference type="ARBA" id="ARBA00023201"/>
    </source>
</evidence>
<evidence type="ECO:0000256" key="6">
    <source>
        <dbReference type="ARBA" id="ARBA00022989"/>
    </source>
</evidence>
<dbReference type="EMBL" id="DXDC01000466">
    <property type="protein sequence ID" value="HIY67645.1"/>
    <property type="molecule type" value="Genomic_DNA"/>
</dbReference>
<feature type="transmembrane region" description="Helical" evidence="11">
    <location>
        <begin position="317"/>
        <end position="338"/>
    </location>
</feature>
<evidence type="ECO:0000256" key="2">
    <source>
        <dbReference type="ARBA" id="ARBA00022448"/>
    </source>
</evidence>
<dbReference type="PANTHER" id="PTHR30341">
    <property type="entry name" value="SODIUM ION/PROTON ANTIPORTER NHAA-RELATED"/>
    <property type="match status" value="1"/>
</dbReference>
<name>A0A9D1YY02_9MICO</name>
<keyword evidence="5 11" id="KW-0812">Transmembrane</keyword>
<reference evidence="13" key="1">
    <citation type="journal article" date="2021" name="PeerJ">
        <title>Extensive microbial diversity within the chicken gut microbiome revealed by metagenomics and culture.</title>
        <authorList>
            <person name="Gilroy R."/>
            <person name="Ravi A."/>
            <person name="Getino M."/>
            <person name="Pursley I."/>
            <person name="Horton D.L."/>
            <person name="Alikhan N.F."/>
            <person name="Baker D."/>
            <person name="Gharbi K."/>
            <person name="Hall N."/>
            <person name="Watson M."/>
            <person name="Adriaenssens E.M."/>
            <person name="Foster-Nyarko E."/>
            <person name="Jarju S."/>
            <person name="Secka A."/>
            <person name="Antonio M."/>
            <person name="Oren A."/>
            <person name="Chaudhuri R.R."/>
            <person name="La Ragione R."/>
            <person name="Hildebrand F."/>
            <person name="Pallen M.J."/>
        </authorList>
    </citation>
    <scope>NUCLEOTIDE SEQUENCE</scope>
    <source>
        <strain evidence="13">ChiGjej1B1-98</strain>
    </source>
</reference>
<feature type="transmembrane region" description="Helical" evidence="11">
    <location>
        <begin position="175"/>
        <end position="196"/>
    </location>
</feature>
<evidence type="ECO:0000256" key="3">
    <source>
        <dbReference type="ARBA" id="ARBA00022449"/>
    </source>
</evidence>
<feature type="transmembrane region" description="Helical" evidence="11">
    <location>
        <begin position="101"/>
        <end position="123"/>
    </location>
</feature>
<evidence type="ECO:0000256" key="12">
    <source>
        <dbReference type="SAM" id="MobiDB-lite"/>
    </source>
</evidence>
<dbReference type="InterPro" id="IPR023171">
    <property type="entry name" value="Na/H_antiporter_dom_sf"/>
</dbReference>
<keyword evidence="10 11" id="KW-0739">Sodium transport</keyword>
<comment type="catalytic activity">
    <reaction evidence="11">
        <text>Na(+)(in) + 2 H(+)(out) = Na(+)(out) + 2 H(+)(in)</text>
        <dbReference type="Rhea" id="RHEA:29251"/>
        <dbReference type="ChEBI" id="CHEBI:15378"/>
        <dbReference type="ChEBI" id="CHEBI:29101"/>
    </reaction>
</comment>
<feature type="transmembrane region" description="Helical" evidence="11">
    <location>
        <begin position="63"/>
        <end position="81"/>
    </location>
</feature>
<evidence type="ECO:0000256" key="11">
    <source>
        <dbReference type="HAMAP-Rule" id="MF_01844"/>
    </source>
</evidence>
<dbReference type="NCBIfam" id="TIGR00773">
    <property type="entry name" value="NhaA"/>
    <property type="match status" value="1"/>
</dbReference>
<dbReference type="Gene3D" id="1.20.1530.10">
    <property type="entry name" value="Na+/H+ antiporter like domain"/>
    <property type="match status" value="1"/>
</dbReference>
<comment type="subcellular location">
    <subcellularLocation>
        <location evidence="1">Cell inner membrane</location>
        <topology evidence="1">Multi-pass membrane protein</topology>
    </subcellularLocation>
    <subcellularLocation>
        <location evidence="11">Cell membrane</location>
        <topology evidence="11">Multi-pass membrane protein</topology>
    </subcellularLocation>
</comment>
<keyword evidence="6 11" id="KW-1133">Transmembrane helix</keyword>
<feature type="transmembrane region" description="Helical" evidence="11">
    <location>
        <begin position="385"/>
        <end position="404"/>
    </location>
</feature>
<evidence type="ECO:0000256" key="5">
    <source>
        <dbReference type="ARBA" id="ARBA00022692"/>
    </source>
</evidence>
<feature type="transmembrane region" description="Helical" evidence="11">
    <location>
        <begin position="350"/>
        <end position="373"/>
    </location>
</feature>
<evidence type="ECO:0000313" key="13">
    <source>
        <dbReference type="EMBL" id="HIY67645.1"/>
    </source>
</evidence>
<keyword evidence="8 11" id="KW-0406">Ion transport</keyword>
<accession>A0A9D1YY02</accession>
<comment type="similarity">
    <text evidence="11">Belongs to the NhaA Na(+)/H(+) (TC 2.A.33) antiporter family.</text>
</comment>
<feature type="transmembrane region" description="Helical" evidence="11">
    <location>
        <begin position="229"/>
        <end position="246"/>
    </location>
</feature>
<dbReference type="GO" id="GO:0005886">
    <property type="term" value="C:plasma membrane"/>
    <property type="evidence" value="ECO:0007669"/>
    <property type="project" value="UniProtKB-SubCell"/>
</dbReference>
<evidence type="ECO:0000313" key="14">
    <source>
        <dbReference type="Proteomes" id="UP000824005"/>
    </source>
</evidence>
<keyword evidence="9 11" id="KW-0472">Membrane</keyword>
<gene>
    <name evidence="11 13" type="primary">nhaA</name>
    <name evidence="13" type="ORF">H9830_15375</name>
</gene>
<dbReference type="AlphaFoldDB" id="A0A9D1YY02"/>
<comment type="caution">
    <text evidence="13">The sequence shown here is derived from an EMBL/GenBank/DDBJ whole genome shotgun (WGS) entry which is preliminary data.</text>
</comment>
<comment type="function">
    <text evidence="11">Na(+)/H(+) antiporter that extrudes sodium in exchange for external protons.</text>
</comment>
<dbReference type="GO" id="GO:0015385">
    <property type="term" value="F:sodium:proton antiporter activity"/>
    <property type="evidence" value="ECO:0007669"/>
    <property type="project" value="UniProtKB-UniRule"/>
</dbReference>
<evidence type="ECO:0000256" key="7">
    <source>
        <dbReference type="ARBA" id="ARBA00023053"/>
    </source>
</evidence>
<keyword evidence="4 11" id="KW-1003">Cell membrane</keyword>
<evidence type="ECO:0000256" key="8">
    <source>
        <dbReference type="ARBA" id="ARBA00023065"/>
    </source>
</evidence>
<evidence type="ECO:0000256" key="4">
    <source>
        <dbReference type="ARBA" id="ARBA00022475"/>
    </source>
</evidence>
<feature type="region of interest" description="Disordered" evidence="12">
    <location>
        <begin position="1"/>
        <end position="23"/>
    </location>
</feature>
<feature type="transmembrane region" description="Helical" evidence="11">
    <location>
        <begin position="258"/>
        <end position="274"/>
    </location>
</feature>
<dbReference type="Proteomes" id="UP000824005">
    <property type="component" value="Unassembled WGS sequence"/>
</dbReference>
<keyword evidence="3 11" id="KW-0050">Antiport</keyword>
<evidence type="ECO:0000256" key="1">
    <source>
        <dbReference type="ARBA" id="ARBA00004429"/>
    </source>
</evidence>
<keyword evidence="2 11" id="KW-0813">Transport</keyword>
<feature type="transmembrane region" description="Helical" evidence="11">
    <location>
        <begin position="424"/>
        <end position="442"/>
    </location>
</feature>
<dbReference type="GO" id="GO:0006885">
    <property type="term" value="P:regulation of pH"/>
    <property type="evidence" value="ECO:0007669"/>
    <property type="project" value="UniProtKB-UniRule"/>
</dbReference>
<dbReference type="InterPro" id="IPR004670">
    <property type="entry name" value="NhaA"/>
</dbReference>
<dbReference type="Pfam" id="PF06965">
    <property type="entry name" value="Na_H_antiport_1"/>
    <property type="match status" value="1"/>
</dbReference>
<feature type="transmembrane region" description="Helical" evidence="11">
    <location>
        <begin position="143"/>
        <end position="163"/>
    </location>
</feature>
<sequence length="472" mass="51082">MDHERTEALLPAEQDDAQERRRSRAALVEATKRANLPDEVAPFPEYGSHAEANRIGKILRKETIGGMLLVVFAAVGIIWANTPWSETYFAIRDFEFGIEALHLNLSVGAWASDGLLAIFFFLVGLELKREFVAGDLRRVRTAIVPIAAAFGGVALPAVIYLAITSQQDGLARGWAIPTATDIAFAVAVLAIIGSHLPSPLRIFLLTLAVVDDLIAIGIIAIFYTEQIEFLPLGAGLLLIIGYGVIARVLRRFFGTNRLAAWVILLPIGIIAWAFVHASGVHATVAGVLLGFAVPVFYKETLRARGLCEAFEYRFRPLSAGLAVPVFAFFAAGVDVGGWEGLVGSLTEPVTLGIMAALVIGKPVGITLTTWLALKFTRRKLDRSYRWIDLFGVGAMAGIGFTVSLLVTELSFPFGSQEQDFAKAAVLKASLLAALLASVVLSIRNRHYKKISERESVDADGDGIPDVYQHGRD</sequence>
<feature type="transmembrane region" description="Helical" evidence="11">
    <location>
        <begin position="203"/>
        <end position="223"/>
    </location>
</feature>
<protein>
    <recommendedName>
        <fullName evidence="11">Na(+)/H(+) antiporter NhaA</fullName>
    </recommendedName>
    <alternativeName>
        <fullName evidence="11">Sodium/proton antiporter NhaA</fullName>
    </alternativeName>
</protein>
<dbReference type="PANTHER" id="PTHR30341:SF0">
    <property type="entry name" value="NA(+)_H(+) ANTIPORTER NHAA"/>
    <property type="match status" value="1"/>
</dbReference>
<keyword evidence="7 11" id="KW-0915">Sodium</keyword>
<evidence type="ECO:0000256" key="9">
    <source>
        <dbReference type="ARBA" id="ARBA00023136"/>
    </source>
</evidence>
<dbReference type="HAMAP" id="MF_01844">
    <property type="entry name" value="NhaA"/>
    <property type="match status" value="1"/>
</dbReference>
<proteinExistence type="inferred from homology"/>
<organism evidence="13 14">
    <name type="scientific">Candidatus Agrococcus pullicola</name>
    <dbReference type="NCBI Taxonomy" id="2838429"/>
    <lineage>
        <taxon>Bacteria</taxon>
        <taxon>Bacillati</taxon>
        <taxon>Actinomycetota</taxon>
        <taxon>Actinomycetes</taxon>
        <taxon>Micrococcales</taxon>
        <taxon>Microbacteriaceae</taxon>
        <taxon>Agrococcus</taxon>
    </lineage>
</organism>
<reference evidence="13" key="2">
    <citation type="submission" date="2021-04" db="EMBL/GenBank/DDBJ databases">
        <authorList>
            <person name="Gilroy R."/>
        </authorList>
    </citation>
    <scope>NUCLEOTIDE SEQUENCE</scope>
    <source>
        <strain evidence="13">ChiGjej1B1-98</strain>
    </source>
</reference>